<sequence length="142" mass="17582">MLKFQRICLRQFSQKKILTDEQIKEGLRPILMKEGYFEDEQYLYYIDRDSRIRKVPREYQKRDGVYRIKFLEPIYRWWIRRSPDTQFAIIPYFLSAVFFSVIYNGANFIIEREDQIAEKAKVDPNFNKENLEKWRNEKHKEK</sequence>
<proteinExistence type="predicted"/>
<keyword evidence="3" id="KW-1185">Reference proteome</keyword>
<reference evidence="2" key="1">
    <citation type="submission" date="2021-01" db="EMBL/GenBank/DDBJ databases">
        <authorList>
            <consortium name="Genoscope - CEA"/>
            <person name="William W."/>
        </authorList>
    </citation>
    <scope>NUCLEOTIDE SEQUENCE</scope>
</reference>
<keyword evidence="1" id="KW-0472">Membrane</keyword>
<dbReference type="OMA" id="RWRTEKQ"/>
<gene>
    <name evidence="2" type="ORF">PPRIM_AZ9-3.1.T0200126</name>
</gene>
<accession>A0A8S1KE99</accession>
<keyword evidence="1" id="KW-0812">Transmembrane</keyword>
<evidence type="ECO:0000313" key="2">
    <source>
        <dbReference type="EMBL" id="CAD8053037.1"/>
    </source>
</evidence>
<dbReference type="EMBL" id="CAJJDM010000017">
    <property type="protein sequence ID" value="CAD8053037.1"/>
    <property type="molecule type" value="Genomic_DNA"/>
</dbReference>
<feature type="transmembrane region" description="Helical" evidence="1">
    <location>
        <begin position="87"/>
        <end position="106"/>
    </location>
</feature>
<organism evidence="2 3">
    <name type="scientific">Paramecium primaurelia</name>
    <dbReference type="NCBI Taxonomy" id="5886"/>
    <lineage>
        <taxon>Eukaryota</taxon>
        <taxon>Sar</taxon>
        <taxon>Alveolata</taxon>
        <taxon>Ciliophora</taxon>
        <taxon>Intramacronucleata</taxon>
        <taxon>Oligohymenophorea</taxon>
        <taxon>Peniculida</taxon>
        <taxon>Parameciidae</taxon>
        <taxon>Paramecium</taxon>
    </lineage>
</organism>
<name>A0A8S1KE99_PARPR</name>
<evidence type="ECO:0000313" key="3">
    <source>
        <dbReference type="Proteomes" id="UP000688137"/>
    </source>
</evidence>
<keyword evidence="1" id="KW-1133">Transmembrane helix</keyword>
<protein>
    <submittedName>
        <fullName evidence="2">Uncharacterized protein</fullName>
    </submittedName>
</protein>
<evidence type="ECO:0000256" key="1">
    <source>
        <dbReference type="SAM" id="Phobius"/>
    </source>
</evidence>
<comment type="caution">
    <text evidence="2">The sequence shown here is derived from an EMBL/GenBank/DDBJ whole genome shotgun (WGS) entry which is preliminary data.</text>
</comment>
<dbReference type="Proteomes" id="UP000688137">
    <property type="component" value="Unassembled WGS sequence"/>
</dbReference>
<dbReference type="AlphaFoldDB" id="A0A8S1KE99"/>